<feature type="region of interest" description="Disordered" evidence="2">
    <location>
        <begin position="601"/>
        <end position="724"/>
    </location>
</feature>
<reference evidence="4" key="2">
    <citation type="submission" date="2023-04" db="EMBL/GenBank/DDBJ databases">
        <authorList>
            <person name="Bu L."/>
            <person name="Lu L."/>
            <person name="Laidemitt M.R."/>
            <person name="Zhang S.M."/>
            <person name="Mutuku M."/>
            <person name="Mkoji G."/>
            <person name="Steinauer M."/>
            <person name="Loker E.S."/>
        </authorList>
    </citation>
    <scope>NUCLEOTIDE SEQUENCE</scope>
    <source>
        <strain evidence="4">KasaAsao</strain>
        <tissue evidence="4">Whole Snail</tissue>
    </source>
</reference>
<feature type="compositionally biased region" description="Low complexity" evidence="2">
    <location>
        <begin position="776"/>
        <end position="785"/>
    </location>
</feature>
<name>A0AAD8C2X1_BIOPF</name>
<feature type="region of interest" description="Disordered" evidence="2">
    <location>
        <begin position="755"/>
        <end position="792"/>
    </location>
</feature>
<dbReference type="InterPro" id="IPR011989">
    <property type="entry name" value="ARM-like"/>
</dbReference>
<dbReference type="PANTHER" id="PTHR12984">
    <property type="entry name" value="SCY1-RELATED S/T PROTEIN KINASE-LIKE"/>
    <property type="match status" value="1"/>
</dbReference>
<dbReference type="AlphaFoldDB" id="A0AAD8C2X1"/>
<dbReference type="SMART" id="SM00220">
    <property type="entry name" value="S_TKc"/>
    <property type="match status" value="1"/>
</dbReference>
<feature type="compositionally biased region" description="Polar residues" evidence="2">
    <location>
        <begin position="627"/>
        <end position="637"/>
    </location>
</feature>
<dbReference type="Proteomes" id="UP001233172">
    <property type="component" value="Unassembled WGS sequence"/>
</dbReference>
<dbReference type="InterPro" id="IPR000719">
    <property type="entry name" value="Prot_kinase_dom"/>
</dbReference>
<comment type="similarity">
    <text evidence="1">Belongs to the protein kinase superfamily.</text>
</comment>
<feature type="compositionally biased region" description="Basic and acidic residues" evidence="2">
    <location>
        <begin position="501"/>
        <end position="514"/>
    </location>
</feature>
<feature type="region of interest" description="Disordered" evidence="2">
    <location>
        <begin position="470"/>
        <end position="518"/>
    </location>
</feature>
<protein>
    <submittedName>
        <fullName evidence="4">Protein-associating with the carboxyl-terminal domain of ezrin</fullName>
    </submittedName>
</protein>
<gene>
    <name evidence="4" type="ORF">Bpfe_004909</name>
</gene>
<comment type="caution">
    <text evidence="4">The sequence shown here is derived from an EMBL/GenBank/DDBJ whole genome shotgun (WGS) entry which is preliminary data.</text>
</comment>
<evidence type="ECO:0000256" key="2">
    <source>
        <dbReference type="SAM" id="MobiDB-lite"/>
    </source>
</evidence>
<reference evidence="4" key="1">
    <citation type="journal article" date="2023" name="PLoS Negl. Trop. Dis.">
        <title>A genome sequence for Biomphalaria pfeifferi, the major vector snail for the human-infecting parasite Schistosoma mansoni.</title>
        <authorList>
            <person name="Bu L."/>
            <person name="Lu L."/>
            <person name="Laidemitt M.R."/>
            <person name="Zhang S.M."/>
            <person name="Mutuku M."/>
            <person name="Mkoji G."/>
            <person name="Steinauer M."/>
            <person name="Loker E.S."/>
        </authorList>
    </citation>
    <scope>NUCLEOTIDE SEQUENCE</scope>
    <source>
        <strain evidence="4">KasaAsao</strain>
    </source>
</reference>
<dbReference type="InterPro" id="IPR016024">
    <property type="entry name" value="ARM-type_fold"/>
</dbReference>
<feature type="compositionally biased region" description="Polar residues" evidence="2">
    <location>
        <begin position="755"/>
        <end position="769"/>
    </location>
</feature>
<keyword evidence="5" id="KW-1185">Reference proteome</keyword>
<evidence type="ECO:0000313" key="4">
    <source>
        <dbReference type="EMBL" id="KAK0065476.1"/>
    </source>
</evidence>
<dbReference type="EMBL" id="JASAOG010000013">
    <property type="protein sequence ID" value="KAK0065476.1"/>
    <property type="molecule type" value="Genomic_DNA"/>
</dbReference>
<dbReference type="Gene3D" id="1.25.10.10">
    <property type="entry name" value="Leucine-rich Repeat Variant"/>
    <property type="match status" value="1"/>
</dbReference>
<evidence type="ECO:0000313" key="5">
    <source>
        <dbReference type="Proteomes" id="UP001233172"/>
    </source>
</evidence>
<proteinExistence type="inferred from homology"/>
<dbReference type="Gene3D" id="3.30.200.20">
    <property type="entry name" value="Phosphorylase Kinase, domain 1"/>
    <property type="match status" value="1"/>
</dbReference>
<accession>A0AAD8C2X1</accession>
<dbReference type="InterPro" id="IPR051177">
    <property type="entry name" value="CIK-Related_Protein"/>
</dbReference>
<evidence type="ECO:0000259" key="3">
    <source>
        <dbReference type="PROSITE" id="PS50011"/>
    </source>
</evidence>
<feature type="domain" description="Protein kinase" evidence="3">
    <location>
        <begin position="1"/>
        <end position="245"/>
    </location>
</feature>
<dbReference type="SUPFAM" id="SSF48371">
    <property type="entry name" value="ARM repeat"/>
    <property type="match status" value="1"/>
</dbReference>
<evidence type="ECO:0000256" key="1">
    <source>
        <dbReference type="ARBA" id="ARBA00038349"/>
    </source>
</evidence>
<dbReference type="GO" id="GO:0004672">
    <property type="term" value="F:protein kinase activity"/>
    <property type="evidence" value="ECO:0007669"/>
    <property type="project" value="InterPro"/>
</dbReference>
<dbReference type="InterPro" id="IPR011009">
    <property type="entry name" value="Kinase-like_dom_sf"/>
</dbReference>
<dbReference type="SUPFAM" id="SSF56112">
    <property type="entry name" value="Protein kinase-like (PK-like)"/>
    <property type="match status" value="1"/>
</dbReference>
<dbReference type="GO" id="GO:0005524">
    <property type="term" value="F:ATP binding"/>
    <property type="evidence" value="ECO:0007669"/>
    <property type="project" value="InterPro"/>
</dbReference>
<dbReference type="PROSITE" id="PS50011">
    <property type="entry name" value="PROTEIN_KINASE_DOM"/>
    <property type="match status" value="1"/>
</dbReference>
<feature type="compositionally biased region" description="Basic and acidic residues" evidence="2">
    <location>
        <begin position="471"/>
        <end position="494"/>
    </location>
</feature>
<dbReference type="Gene3D" id="1.10.510.10">
    <property type="entry name" value="Transferase(Phosphotransferase) domain 1"/>
    <property type="match status" value="1"/>
</dbReference>
<dbReference type="Pfam" id="PF00069">
    <property type="entry name" value="Pkinase"/>
    <property type="match status" value="1"/>
</dbReference>
<dbReference type="PANTHER" id="PTHR12984:SF15">
    <property type="entry name" value="PROTEIN-ASSOCIATING WITH THE CARBOXYL-TERMINAL DOMAIN OF EZRIN"/>
    <property type="match status" value="1"/>
</dbReference>
<organism evidence="4 5">
    <name type="scientific">Biomphalaria pfeifferi</name>
    <name type="common">Bloodfluke planorb</name>
    <name type="synonym">Freshwater snail</name>
    <dbReference type="NCBI Taxonomy" id="112525"/>
    <lineage>
        <taxon>Eukaryota</taxon>
        <taxon>Metazoa</taxon>
        <taxon>Spiralia</taxon>
        <taxon>Lophotrochozoa</taxon>
        <taxon>Mollusca</taxon>
        <taxon>Gastropoda</taxon>
        <taxon>Heterobranchia</taxon>
        <taxon>Euthyneura</taxon>
        <taxon>Panpulmonata</taxon>
        <taxon>Hygrophila</taxon>
        <taxon>Lymnaeoidea</taxon>
        <taxon>Planorbidae</taxon>
        <taxon>Biomphalaria</taxon>
    </lineage>
</organism>
<feature type="compositionally biased region" description="Polar residues" evidence="2">
    <location>
        <begin position="601"/>
        <end position="614"/>
    </location>
</feature>
<feature type="compositionally biased region" description="Low complexity" evidence="2">
    <location>
        <begin position="701"/>
        <end position="712"/>
    </location>
</feature>
<sequence length="826" mass="92149">MGAENSILEGCEWDDPVESPPSFLWQLSPVTKTDGTRATIFEPKSTENKDGQLLKKGASILRTLRHPNIIRFIGFSESSSHVWLATESVVPLVSSVQELSSEELCVGLYDILQGLDFLHSKLGMSHNNLCLSSIYVSADGTWKLGGFEHACKFSDATQEFLEKCRAFRKEDTLSPEEKSGKVSIDAAINHSRDIFAFGCLVEATIDLVKEKDDQLKLLEHQMSRCSSLDPSSRPKVSELLKMSVFSLALIDILCFLKHITIKSDAEKKEFFSSLLPRLQSLSETVLARRLVMPLLARFVLLNEWAEKLVLPDLLVPKNGSSGGRSSSIRGLLPESLYKEFVINHLFNIFHVHDSHIRLILLEHFSHFAHLFSREQLEDDIFIQILIGIRDTNDKIVAASLRALADLVPLLGGDYVIGGRRKPFFFHGLPKKLSPQDLLKMDIPKNIDSALSHKPLLKDLAMAKKLSSVEKSSLDKDKKARDRELRREEAKLKREERRKKLKEQVQDDNNKEHSMDSNSVTSCLTIEQAADLDLEAIDVVNPTSNGDIDHSESLLVTVSGESFENGDGKESPDWSDWENDEQRISEEIEAELENMSQNVAAKVQTSPSPYQNRTAPSPPLLKVDWSDSFPNDSWNSQKKVNKEKTFNGPLTLKTKPKQTEAATVYTNKETIDEWGSDNWEAAEANSITKFSSPDKKPQSGEKNSSAKTSSAKSQSKRNDDLGMGLDIKSIEIVPKSPPAELDFFADMAPTILMTQSKGDSLITEETNTKLPNEFEMSSSSKTSKPVSAEKESLSNKDASLFAVKITATEEDVGGWGEANADWDTEDF</sequence>